<name>A0ABQ3B8L3_9GAMM</name>
<dbReference type="PIRSF" id="PIRSF026649">
    <property type="entry name" value="MsbB"/>
    <property type="match status" value="1"/>
</dbReference>
<comment type="subcellular location">
    <subcellularLocation>
        <location evidence="1">Cell inner membrane</location>
    </subcellularLocation>
</comment>
<keyword evidence="8" id="KW-1185">Reference proteome</keyword>
<evidence type="ECO:0000256" key="5">
    <source>
        <dbReference type="ARBA" id="ARBA00023136"/>
    </source>
</evidence>
<evidence type="ECO:0000313" key="8">
    <source>
        <dbReference type="Proteomes" id="UP000601597"/>
    </source>
</evidence>
<dbReference type="EMBL" id="BMXV01000006">
    <property type="protein sequence ID" value="GGY79112.1"/>
    <property type="molecule type" value="Genomic_DNA"/>
</dbReference>
<evidence type="ECO:0000256" key="6">
    <source>
        <dbReference type="ARBA" id="ARBA00023315"/>
    </source>
</evidence>
<reference evidence="8" key="1">
    <citation type="journal article" date="2019" name="Int. J. Syst. Evol. Microbiol.">
        <title>The Global Catalogue of Microorganisms (GCM) 10K type strain sequencing project: providing services to taxonomists for standard genome sequencing and annotation.</title>
        <authorList>
            <consortium name="The Broad Institute Genomics Platform"/>
            <consortium name="The Broad Institute Genome Sequencing Center for Infectious Disease"/>
            <person name="Wu L."/>
            <person name="Ma J."/>
        </authorList>
    </citation>
    <scope>NUCLEOTIDE SEQUENCE [LARGE SCALE GENOMIC DNA]</scope>
    <source>
        <strain evidence="8">KCTC 22280</strain>
    </source>
</reference>
<dbReference type="Proteomes" id="UP000601597">
    <property type="component" value="Unassembled WGS sequence"/>
</dbReference>
<sequence>MALTRTSLAVLALRIAGKLSLRMAQRIGRVIGTLSWWFPSRSKAVTMANINLCFPEMPEEQRQRLIRSSLRHTGQTFTEIPLMWEWPVEKCLGLIREVEGLDLIDEALASGRGVVLLAPHLGNWELVGVYFSSRYQMAALYSPPHLPEFEEYMIRVRERAGSTLVRGDRRGLARMVGILKGGGIAGILPDQSPDKNSGYAYGPFFGINVRTMTLAPKLIAKSGAASVIAFAERLKDGEGFRIVIRPTEPDIDDKNPVTAVTALNKSVEQCVREIPEQYQWEYKRFRHRTPGEINPYNPAKRCK</sequence>
<proteinExistence type="predicted"/>
<evidence type="ECO:0000256" key="3">
    <source>
        <dbReference type="ARBA" id="ARBA00022519"/>
    </source>
</evidence>
<comment type="caution">
    <text evidence="7">The sequence shown here is derived from an EMBL/GenBank/DDBJ whole genome shotgun (WGS) entry which is preliminary data.</text>
</comment>
<dbReference type="Pfam" id="PF03279">
    <property type="entry name" value="Lip_A_acyltrans"/>
    <property type="match status" value="1"/>
</dbReference>
<keyword evidence="3" id="KW-0997">Cell inner membrane</keyword>
<accession>A0ABQ3B8L3</accession>
<protein>
    <submittedName>
        <fullName evidence="7">Lipid A biosynthesis lauroyl acyltransferase</fullName>
    </submittedName>
</protein>
<dbReference type="PANTHER" id="PTHR30606">
    <property type="entry name" value="LIPID A BIOSYNTHESIS LAUROYL ACYLTRANSFERASE"/>
    <property type="match status" value="1"/>
</dbReference>
<keyword evidence="6 7" id="KW-0012">Acyltransferase</keyword>
<dbReference type="CDD" id="cd07984">
    <property type="entry name" value="LPLAT_LABLAT-like"/>
    <property type="match status" value="1"/>
</dbReference>
<dbReference type="GO" id="GO:0016746">
    <property type="term" value="F:acyltransferase activity"/>
    <property type="evidence" value="ECO:0007669"/>
    <property type="project" value="UniProtKB-KW"/>
</dbReference>
<evidence type="ECO:0000256" key="1">
    <source>
        <dbReference type="ARBA" id="ARBA00004533"/>
    </source>
</evidence>
<dbReference type="RefSeq" id="WP_189577417.1">
    <property type="nucleotide sequence ID" value="NZ_BMXV01000006.1"/>
</dbReference>
<dbReference type="PANTHER" id="PTHR30606:SF10">
    <property type="entry name" value="PHOSPHATIDYLINOSITOL MANNOSIDE ACYLTRANSFERASE"/>
    <property type="match status" value="1"/>
</dbReference>
<keyword evidence="2" id="KW-1003">Cell membrane</keyword>
<keyword evidence="4" id="KW-0808">Transferase</keyword>
<dbReference type="InterPro" id="IPR004960">
    <property type="entry name" value="LipA_acyltrans"/>
</dbReference>
<keyword evidence="5" id="KW-0472">Membrane</keyword>
<evidence type="ECO:0000313" key="7">
    <source>
        <dbReference type="EMBL" id="GGY79112.1"/>
    </source>
</evidence>
<gene>
    <name evidence="7" type="ORF">GCM10007071_28170</name>
</gene>
<organism evidence="7 8">
    <name type="scientific">Marinobacter zhanjiangensis</name>
    <dbReference type="NCBI Taxonomy" id="578215"/>
    <lineage>
        <taxon>Bacteria</taxon>
        <taxon>Pseudomonadati</taxon>
        <taxon>Pseudomonadota</taxon>
        <taxon>Gammaproteobacteria</taxon>
        <taxon>Pseudomonadales</taxon>
        <taxon>Marinobacteraceae</taxon>
        <taxon>Marinobacter</taxon>
    </lineage>
</organism>
<evidence type="ECO:0000256" key="4">
    <source>
        <dbReference type="ARBA" id="ARBA00022679"/>
    </source>
</evidence>
<evidence type="ECO:0000256" key="2">
    <source>
        <dbReference type="ARBA" id="ARBA00022475"/>
    </source>
</evidence>